<keyword evidence="3" id="KW-1185">Reference proteome</keyword>
<dbReference type="AlphaFoldDB" id="A0AA97I0R3"/>
<evidence type="ECO:0000313" key="3">
    <source>
        <dbReference type="Proteomes" id="UP001302429"/>
    </source>
</evidence>
<gene>
    <name evidence="2" type="ORF">RB602_11535</name>
</gene>
<reference evidence="2 3" key="1">
    <citation type="submission" date="2023-10" db="EMBL/GenBank/DDBJ databases">
        <title>Complete genome sequence of a Sphingomonadaceae bacterium.</title>
        <authorList>
            <person name="Yan C."/>
        </authorList>
    </citation>
    <scope>NUCLEOTIDE SEQUENCE [LARGE SCALE GENOMIC DNA]</scope>
    <source>
        <strain evidence="2 3">SCSIO 66989</strain>
    </source>
</reference>
<accession>A0AA97I0R3</accession>
<dbReference type="RefSeq" id="WP_317080729.1">
    <property type="nucleotide sequence ID" value="NZ_CP136594.1"/>
</dbReference>
<organism evidence="2 3">
    <name type="scientific">Alterisphingorhabdus coralli</name>
    <dbReference type="NCBI Taxonomy" id="3071408"/>
    <lineage>
        <taxon>Bacteria</taxon>
        <taxon>Pseudomonadati</taxon>
        <taxon>Pseudomonadota</taxon>
        <taxon>Alphaproteobacteria</taxon>
        <taxon>Sphingomonadales</taxon>
        <taxon>Sphingomonadaceae</taxon>
        <taxon>Alterisphingorhabdus (ex Yan et al. 2024)</taxon>
    </lineage>
</organism>
<feature type="region of interest" description="Disordered" evidence="1">
    <location>
        <begin position="41"/>
        <end position="83"/>
    </location>
</feature>
<evidence type="ECO:0000313" key="2">
    <source>
        <dbReference type="EMBL" id="WOE74475.1"/>
    </source>
</evidence>
<proteinExistence type="predicted"/>
<dbReference type="KEGG" id="acoa:RB602_11535"/>
<dbReference type="EMBL" id="CP136594">
    <property type="protein sequence ID" value="WOE74475.1"/>
    <property type="molecule type" value="Genomic_DNA"/>
</dbReference>
<evidence type="ECO:0000256" key="1">
    <source>
        <dbReference type="SAM" id="MobiDB-lite"/>
    </source>
</evidence>
<protein>
    <submittedName>
        <fullName evidence="2">Uncharacterized protein</fullName>
    </submittedName>
</protein>
<sequence length="133" mass="14357">MTIALDDALHRKARVLAAEQGLSLSGLVKLCLEKLIAGDEGPDMASQNTVKEQAMPFNHAQSAPASKASPTGKGPEGQPYFVDGKWVFTPDGKPRQPGALRGKIGMADDFDEWPEDILASFEAWPYDDDNGQD</sequence>
<name>A0AA97I0R3_9SPHN</name>
<dbReference type="Proteomes" id="UP001302429">
    <property type="component" value="Chromosome"/>
</dbReference>